<organism evidence="7 8">
    <name type="scientific">Cupriavidus cauae</name>
    <dbReference type="NCBI Taxonomy" id="2608999"/>
    <lineage>
        <taxon>Bacteria</taxon>
        <taxon>Pseudomonadati</taxon>
        <taxon>Pseudomonadota</taxon>
        <taxon>Betaproteobacteria</taxon>
        <taxon>Burkholderiales</taxon>
        <taxon>Burkholderiaceae</taxon>
        <taxon>Cupriavidus</taxon>
    </lineage>
</organism>
<comment type="caution">
    <text evidence="7">The sequence shown here is derived from an EMBL/GenBank/DDBJ whole genome shotgun (WGS) entry which is preliminary data.</text>
</comment>
<evidence type="ECO:0000313" key="8">
    <source>
        <dbReference type="Proteomes" id="UP000324324"/>
    </source>
</evidence>
<evidence type="ECO:0000256" key="2">
    <source>
        <dbReference type="ARBA" id="ARBA00022649"/>
    </source>
</evidence>
<keyword evidence="2" id="KW-1277">Toxin-antitoxin system</keyword>
<reference evidence="7 8" key="1">
    <citation type="submission" date="2019-09" db="EMBL/GenBank/DDBJ databases">
        <title>Isolation of a novel species in the genus Cupriavidus from patients with sepsis using whole genome sequencing.</title>
        <authorList>
            <person name="Kweon O.J."/>
            <person name="Lee M.-K."/>
        </authorList>
    </citation>
    <scope>NUCLEOTIDE SEQUENCE [LARGE SCALE GENOMIC DNA]</scope>
    <source>
        <strain evidence="7 8">MKL-01</strain>
    </source>
</reference>
<dbReference type="Gene3D" id="3.30.2310.20">
    <property type="entry name" value="RelE-like"/>
    <property type="match status" value="1"/>
</dbReference>
<dbReference type="RefSeq" id="WP_150083829.1">
    <property type="nucleotide sequence ID" value="NZ_VWRN01000045.1"/>
</dbReference>
<dbReference type="InterPro" id="IPR035093">
    <property type="entry name" value="RelE/ParE_toxin_dom_sf"/>
</dbReference>
<evidence type="ECO:0000313" key="7">
    <source>
        <dbReference type="EMBL" id="KAA6120833.1"/>
    </source>
</evidence>
<dbReference type="PANTHER" id="PTHR38039">
    <property type="entry name" value="TOXIN YOEB"/>
    <property type="match status" value="1"/>
</dbReference>
<keyword evidence="8" id="KW-1185">Reference proteome</keyword>
<evidence type="ECO:0000256" key="1">
    <source>
        <dbReference type="ARBA" id="ARBA00008172"/>
    </source>
</evidence>
<gene>
    <name evidence="7" type="ORF">F1599_16860</name>
</gene>
<keyword evidence="3" id="KW-0540">Nuclease</keyword>
<keyword evidence="5" id="KW-0378">Hydrolase</keyword>
<proteinExistence type="inferred from homology"/>
<dbReference type="GO" id="GO:0045892">
    <property type="term" value="P:negative regulation of DNA-templated transcription"/>
    <property type="evidence" value="ECO:0007669"/>
    <property type="project" value="TreeGrafter"/>
</dbReference>
<dbReference type="EMBL" id="VWRN01000045">
    <property type="protein sequence ID" value="KAA6120833.1"/>
    <property type="molecule type" value="Genomic_DNA"/>
</dbReference>
<dbReference type="InterPro" id="IPR009614">
    <property type="entry name" value="YoeB_toxin"/>
</dbReference>
<dbReference type="Pfam" id="PF06769">
    <property type="entry name" value="YoeB_toxin"/>
    <property type="match status" value="1"/>
</dbReference>
<accession>A0A5M8ABZ6</accession>
<evidence type="ECO:0000256" key="5">
    <source>
        <dbReference type="ARBA" id="ARBA00022801"/>
    </source>
</evidence>
<dbReference type="GO" id="GO:0004519">
    <property type="term" value="F:endonuclease activity"/>
    <property type="evidence" value="ECO:0007669"/>
    <property type="project" value="UniProtKB-KW"/>
</dbReference>
<dbReference type="GO" id="GO:0016787">
    <property type="term" value="F:hydrolase activity"/>
    <property type="evidence" value="ECO:0007669"/>
    <property type="project" value="UniProtKB-KW"/>
</dbReference>
<dbReference type="NCBIfam" id="TIGR02116">
    <property type="entry name" value="toxin_Txe_YoeB"/>
    <property type="match status" value="1"/>
</dbReference>
<dbReference type="PANTHER" id="PTHR38039:SF1">
    <property type="entry name" value="TOXIN YOEB"/>
    <property type="match status" value="1"/>
</dbReference>
<dbReference type="AlphaFoldDB" id="A0A5M8ABZ6"/>
<name>A0A5M8ABZ6_9BURK</name>
<evidence type="ECO:0000256" key="6">
    <source>
        <dbReference type="ARBA" id="ARBA00030388"/>
    </source>
</evidence>
<dbReference type="GO" id="GO:0006401">
    <property type="term" value="P:RNA catabolic process"/>
    <property type="evidence" value="ECO:0007669"/>
    <property type="project" value="InterPro"/>
</dbReference>
<comment type="similarity">
    <text evidence="1">Belongs to the YoeB family.</text>
</comment>
<sequence length="89" mass="10433">MTRHLTFMPAAWEDYIYWQGQDKKTLKRINALIQDAQRNPFEGLGKPEPLKGTLSGYRSRRIDDTNRLVYYANDDELAIIACRLHYGDK</sequence>
<protein>
    <recommendedName>
        <fullName evidence="6">Putative mRNA interferase YoeB</fullName>
    </recommendedName>
</protein>
<evidence type="ECO:0000256" key="3">
    <source>
        <dbReference type="ARBA" id="ARBA00022722"/>
    </source>
</evidence>
<evidence type="ECO:0000256" key="4">
    <source>
        <dbReference type="ARBA" id="ARBA00022759"/>
    </source>
</evidence>
<dbReference type="Proteomes" id="UP000324324">
    <property type="component" value="Unassembled WGS sequence"/>
</dbReference>
<keyword evidence="4" id="KW-0255">Endonuclease</keyword>
<dbReference type="SUPFAM" id="SSF143011">
    <property type="entry name" value="RelE-like"/>
    <property type="match status" value="1"/>
</dbReference>